<evidence type="ECO:0000259" key="5">
    <source>
        <dbReference type="PROSITE" id="PS50977"/>
    </source>
</evidence>
<dbReference type="PROSITE" id="PS50977">
    <property type="entry name" value="HTH_TETR_2"/>
    <property type="match status" value="1"/>
</dbReference>
<dbReference type="InterPro" id="IPR036271">
    <property type="entry name" value="Tet_transcr_reg_TetR-rel_C_sf"/>
</dbReference>
<dbReference type="PANTHER" id="PTHR30055">
    <property type="entry name" value="HTH-TYPE TRANSCRIPTIONAL REGULATOR RUTR"/>
    <property type="match status" value="1"/>
</dbReference>
<keyword evidence="7" id="KW-1185">Reference proteome</keyword>
<proteinExistence type="predicted"/>
<evidence type="ECO:0000313" key="7">
    <source>
        <dbReference type="Proteomes" id="UP000247781"/>
    </source>
</evidence>
<dbReference type="InterPro" id="IPR011075">
    <property type="entry name" value="TetR_C"/>
</dbReference>
<reference evidence="7" key="1">
    <citation type="submission" date="2018-05" db="EMBL/GenBank/DDBJ databases">
        <authorList>
            <person name="Deangelis K."/>
            <person name="Huntemann M."/>
            <person name="Clum A."/>
            <person name="Pillay M."/>
            <person name="Palaniappan K."/>
            <person name="Varghese N."/>
            <person name="Mikhailova N."/>
            <person name="Stamatis D."/>
            <person name="Reddy T."/>
            <person name="Daum C."/>
            <person name="Shapiro N."/>
            <person name="Ivanova N."/>
            <person name="Kyrpides N."/>
            <person name="Woyke T."/>
        </authorList>
    </citation>
    <scope>NUCLEOTIDE SEQUENCE [LARGE SCALE GENOMIC DNA]</scope>
    <source>
        <strain evidence="7">GAS496</strain>
    </source>
</reference>
<dbReference type="SUPFAM" id="SSF46689">
    <property type="entry name" value="Homeodomain-like"/>
    <property type="match status" value="1"/>
</dbReference>
<dbReference type="InterPro" id="IPR001647">
    <property type="entry name" value="HTH_TetR"/>
</dbReference>
<evidence type="ECO:0000313" key="6">
    <source>
        <dbReference type="EMBL" id="PXX09256.1"/>
    </source>
</evidence>
<keyword evidence="3" id="KW-0804">Transcription</keyword>
<dbReference type="InterPro" id="IPR050109">
    <property type="entry name" value="HTH-type_TetR-like_transc_reg"/>
</dbReference>
<evidence type="ECO:0000256" key="2">
    <source>
        <dbReference type="ARBA" id="ARBA00023125"/>
    </source>
</evidence>
<dbReference type="EMBL" id="QJJU01000006">
    <property type="protein sequence ID" value="PXX09256.1"/>
    <property type="molecule type" value="Genomic_DNA"/>
</dbReference>
<dbReference type="Pfam" id="PF16925">
    <property type="entry name" value="TetR_C_13"/>
    <property type="match status" value="1"/>
</dbReference>
<sequence>MDIKDAAPPSPAVGARERIVSSAYALFTRRGVRAVGIDEIISQSQVAKATMYRHFPTKNDLVLAVLQRREQLWTFDLIEEQSRLRGDTPEEQLLAIFDVFHDWFRKHEGFDGCSFINVLIELGATHPAGKASIQHLDNIRSIVRQRAEAAGLHDPDNFARSWHILMKGSIISATEGDLEAAHRAKDMARTLIEQHRPPADS</sequence>
<dbReference type="GO" id="GO:0003700">
    <property type="term" value="F:DNA-binding transcription factor activity"/>
    <property type="evidence" value="ECO:0007669"/>
    <property type="project" value="TreeGrafter"/>
</dbReference>
<dbReference type="PANTHER" id="PTHR30055:SF200">
    <property type="entry name" value="HTH-TYPE TRANSCRIPTIONAL REPRESSOR BDCR"/>
    <property type="match status" value="1"/>
</dbReference>
<feature type="domain" description="HTH tetR-type" evidence="5">
    <location>
        <begin position="13"/>
        <end position="73"/>
    </location>
</feature>
<reference evidence="6 7" key="2">
    <citation type="submission" date="2018-06" db="EMBL/GenBank/DDBJ databases">
        <title>Sequencing of bacterial isolates from soil warming experiment in Harvard Forest, Massachusetts, USA.</title>
        <authorList>
            <person name="Deangelis K.PhD."/>
        </authorList>
    </citation>
    <scope>NUCLEOTIDE SEQUENCE [LARGE SCALE GENOMIC DNA]</scope>
    <source>
        <strain evidence="6 7">GAS496</strain>
    </source>
</reference>
<dbReference type="InterPro" id="IPR009057">
    <property type="entry name" value="Homeodomain-like_sf"/>
</dbReference>
<evidence type="ECO:0000256" key="3">
    <source>
        <dbReference type="ARBA" id="ARBA00023163"/>
    </source>
</evidence>
<accession>A0A318HLK2</accession>
<comment type="caution">
    <text evidence="6">The sequence shown here is derived from an EMBL/GenBank/DDBJ whole genome shotgun (WGS) entry which is preliminary data.</text>
</comment>
<dbReference type="OrthoDB" id="4214267at2"/>
<evidence type="ECO:0000256" key="4">
    <source>
        <dbReference type="PROSITE-ProRule" id="PRU00335"/>
    </source>
</evidence>
<dbReference type="Proteomes" id="UP000247781">
    <property type="component" value="Unassembled WGS sequence"/>
</dbReference>
<gene>
    <name evidence="6" type="ORF">C8E89_106183</name>
</gene>
<protein>
    <submittedName>
        <fullName evidence="6">TetR family transcriptional regulator</fullName>
    </submittedName>
</protein>
<feature type="DNA-binding region" description="H-T-H motif" evidence="4">
    <location>
        <begin position="36"/>
        <end position="55"/>
    </location>
</feature>
<dbReference type="RefSeq" id="WP_110316248.1">
    <property type="nucleotide sequence ID" value="NZ_QJJU01000006.1"/>
</dbReference>
<dbReference type="SUPFAM" id="SSF48498">
    <property type="entry name" value="Tetracyclin repressor-like, C-terminal domain"/>
    <property type="match status" value="1"/>
</dbReference>
<dbReference type="PRINTS" id="PR00455">
    <property type="entry name" value="HTHTETR"/>
</dbReference>
<name>A0A318HLK2_9MYCO</name>
<evidence type="ECO:0000256" key="1">
    <source>
        <dbReference type="ARBA" id="ARBA00023015"/>
    </source>
</evidence>
<dbReference type="Pfam" id="PF00440">
    <property type="entry name" value="TetR_N"/>
    <property type="match status" value="1"/>
</dbReference>
<keyword evidence="2 4" id="KW-0238">DNA-binding</keyword>
<keyword evidence="1" id="KW-0805">Transcription regulation</keyword>
<dbReference type="AlphaFoldDB" id="A0A318HLK2"/>
<dbReference type="GO" id="GO:0000976">
    <property type="term" value="F:transcription cis-regulatory region binding"/>
    <property type="evidence" value="ECO:0007669"/>
    <property type="project" value="TreeGrafter"/>
</dbReference>
<organism evidence="6 7">
    <name type="scientific">Mycolicibacterium moriokaense</name>
    <dbReference type="NCBI Taxonomy" id="39691"/>
    <lineage>
        <taxon>Bacteria</taxon>
        <taxon>Bacillati</taxon>
        <taxon>Actinomycetota</taxon>
        <taxon>Actinomycetes</taxon>
        <taxon>Mycobacteriales</taxon>
        <taxon>Mycobacteriaceae</taxon>
        <taxon>Mycolicibacterium</taxon>
    </lineage>
</organism>
<dbReference type="Gene3D" id="1.10.357.10">
    <property type="entry name" value="Tetracycline Repressor, domain 2"/>
    <property type="match status" value="1"/>
</dbReference>